<feature type="domain" description="PatG" evidence="1">
    <location>
        <begin position="15"/>
        <end position="108"/>
    </location>
</feature>
<reference evidence="2 3" key="1">
    <citation type="submission" date="2006-03" db="EMBL/GenBank/DDBJ databases">
        <title>Complete sequence of Shewanella denitrificans OS217.</title>
        <authorList>
            <consortium name="US DOE Joint Genome Institute"/>
            <person name="Copeland A."/>
            <person name="Lucas S."/>
            <person name="Lapidus A."/>
            <person name="Barry K."/>
            <person name="Detter J.C."/>
            <person name="Glavina del Rio T."/>
            <person name="Hammon N."/>
            <person name="Israni S."/>
            <person name="Dalin E."/>
            <person name="Tice H."/>
            <person name="Pitluck S."/>
            <person name="Brettin T."/>
            <person name="Bruce D."/>
            <person name="Han C."/>
            <person name="Tapia R."/>
            <person name="Gilna P."/>
            <person name="Kiss H."/>
            <person name="Schmutz J."/>
            <person name="Larimer F."/>
            <person name="Land M."/>
            <person name="Hauser L."/>
            <person name="Kyrpides N."/>
            <person name="Lykidis A."/>
            <person name="Richardson P."/>
        </authorList>
    </citation>
    <scope>NUCLEOTIDE SEQUENCE [LARGE SCALE GENOMIC DNA]</scope>
    <source>
        <strain evidence="3">OS217 / ATCC BAA-1090 / DSM 15013</strain>
    </source>
</reference>
<protein>
    <recommendedName>
        <fullName evidence="1">PatG domain-containing protein</fullName>
    </recommendedName>
</protein>
<keyword evidence="3" id="KW-1185">Reference proteome</keyword>
<dbReference type="EMBL" id="CP000302">
    <property type="protein sequence ID" value="ABE56409.1"/>
    <property type="molecule type" value="Genomic_DNA"/>
</dbReference>
<name>Q12JG7_SHEDO</name>
<dbReference type="Pfam" id="PF18047">
    <property type="entry name" value="PatG_D"/>
    <property type="match status" value="1"/>
</dbReference>
<organism evidence="2 3">
    <name type="scientific">Shewanella denitrificans (strain OS217 / ATCC BAA-1090 / DSM 15013)</name>
    <dbReference type="NCBI Taxonomy" id="318161"/>
    <lineage>
        <taxon>Bacteria</taxon>
        <taxon>Pseudomonadati</taxon>
        <taxon>Pseudomonadota</taxon>
        <taxon>Gammaproteobacteria</taxon>
        <taxon>Alteromonadales</taxon>
        <taxon>Shewanellaceae</taxon>
        <taxon>Shewanella</taxon>
    </lineage>
</organism>
<dbReference type="InterPro" id="IPR040483">
    <property type="entry name" value="PatG_dom"/>
</dbReference>
<evidence type="ECO:0000313" key="3">
    <source>
        <dbReference type="Proteomes" id="UP000001982"/>
    </source>
</evidence>
<evidence type="ECO:0000313" key="2">
    <source>
        <dbReference type="EMBL" id="ABE56409.1"/>
    </source>
</evidence>
<dbReference type="HOGENOM" id="CLU_1029750_0_0_6"/>
<gene>
    <name evidence="2" type="ordered locus">Sden_3133</name>
</gene>
<dbReference type="eggNOG" id="ENOG503378A">
    <property type="taxonomic scope" value="Bacteria"/>
</dbReference>
<accession>Q12JG7</accession>
<dbReference type="Proteomes" id="UP000001982">
    <property type="component" value="Chromosome"/>
</dbReference>
<dbReference type="KEGG" id="sdn:Sden_3133"/>
<evidence type="ECO:0000259" key="1">
    <source>
        <dbReference type="Pfam" id="PF18047"/>
    </source>
</evidence>
<sequence>MNKTMASAINPFTHIYAIGFLRPYLATRDLQKEFEAAAKELQLPKDDFYGVFSHSSTQNPLDVLTFRPYLYIAEKVSWVFSINNVDTYILLPKYKNELDALIDALKQSPPYQKVAIIGALGASLVEGEANDLNLPTVVCNNIVSLPKEEIIPFTLKANDGLSAEHRAVNFVVVNFNALALNQLDFKGVLTDINYKPYSKEGERILIEIILTYENHELEVFYSCGIDVTDEYPFIDFPLRNFLPQTA</sequence>
<dbReference type="AlphaFoldDB" id="Q12JG7"/>
<proteinExistence type="predicted"/>
<dbReference type="STRING" id="318161.Sden_3133"/>